<accession>A0A4R4ZA46</accession>
<dbReference type="OrthoDB" id="4748966at2"/>
<evidence type="ECO:0000256" key="1">
    <source>
        <dbReference type="SAM" id="Phobius"/>
    </source>
</evidence>
<comment type="caution">
    <text evidence="2">The sequence shown here is derived from an EMBL/GenBank/DDBJ whole genome shotgun (WGS) entry which is preliminary data.</text>
</comment>
<keyword evidence="3" id="KW-1185">Reference proteome</keyword>
<dbReference type="EMBL" id="SMKW01000004">
    <property type="protein sequence ID" value="TDD55241.1"/>
    <property type="molecule type" value="Genomic_DNA"/>
</dbReference>
<evidence type="ECO:0000313" key="2">
    <source>
        <dbReference type="EMBL" id="TDD55241.1"/>
    </source>
</evidence>
<dbReference type="Proteomes" id="UP000294947">
    <property type="component" value="Unassembled WGS sequence"/>
</dbReference>
<keyword evidence="1" id="KW-0472">Membrane</keyword>
<keyword evidence="1" id="KW-1133">Transmembrane helix</keyword>
<dbReference type="AlphaFoldDB" id="A0A4R4ZA46"/>
<keyword evidence="1" id="KW-0812">Transmembrane</keyword>
<evidence type="ECO:0000313" key="3">
    <source>
        <dbReference type="Proteomes" id="UP000294947"/>
    </source>
</evidence>
<feature type="transmembrane region" description="Helical" evidence="1">
    <location>
        <begin position="25"/>
        <end position="49"/>
    </location>
</feature>
<name>A0A4R4ZA46_9PSEU</name>
<sequence>MIEPEKAISSAGQNSRTIRLPMWRIGITGGVVGLLCCIGPTVLGLLVWLSPRRRNQCSIAGVRRWRWRLLDDLAIGVVAYGVLYAVTTWLGTLA</sequence>
<gene>
    <name evidence="2" type="ORF">E1288_05465</name>
</gene>
<organism evidence="2 3">
    <name type="scientific">Saccharopolyspora elongata</name>
    <dbReference type="NCBI Taxonomy" id="2530387"/>
    <lineage>
        <taxon>Bacteria</taxon>
        <taxon>Bacillati</taxon>
        <taxon>Actinomycetota</taxon>
        <taxon>Actinomycetes</taxon>
        <taxon>Pseudonocardiales</taxon>
        <taxon>Pseudonocardiaceae</taxon>
        <taxon>Saccharopolyspora</taxon>
    </lineage>
</organism>
<protein>
    <submittedName>
        <fullName evidence="2">Uncharacterized protein</fullName>
    </submittedName>
</protein>
<dbReference type="RefSeq" id="WP_132481673.1">
    <property type="nucleotide sequence ID" value="NZ_SMKW01000004.1"/>
</dbReference>
<reference evidence="2 3" key="1">
    <citation type="submission" date="2019-03" db="EMBL/GenBank/DDBJ databases">
        <title>Draft genome sequences of novel Actinobacteria.</title>
        <authorList>
            <person name="Sahin N."/>
            <person name="Ay H."/>
            <person name="Saygin H."/>
        </authorList>
    </citation>
    <scope>NUCLEOTIDE SEQUENCE [LARGE SCALE GENOMIC DNA]</scope>
    <source>
        <strain evidence="2 3">7K502</strain>
    </source>
</reference>
<proteinExistence type="predicted"/>
<feature type="transmembrane region" description="Helical" evidence="1">
    <location>
        <begin position="69"/>
        <end position="91"/>
    </location>
</feature>